<dbReference type="EMBL" id="MWPV01000003">
    <property type="protein sequence ID" value="OUL57646.1"/>
    <property type="molecule type" value="Genomic_DNA"/>
</dbReference>
<accession>A0A244CQ73</accession>
<dbReference type="InterPro" id="IPR001173">
    <property type="entry name" value="Glyco_trans_2-like"/>
</dbReference>
<dbReference type="InterPro" id="IPR050834">
    <property type="entry name" value="Glycosyltransf_2"/>
</dbReference>
<sequence>MAQLVSIIIPTYKRASALPQAISSVKAQTYSNWELLIVDDNHPESVERLETERVMAGFTDDANIRYIQHEKNLGACTARNTGLDHASGIYVAYLDDDDLWHQEKLKKQVNALLASQVSFCYSDMELSYQGRIKYFSCVPDKNLYLRLLNQGFGICTSALLIKREALNAIGGFDDSLPSMQDYDLLLRLSKAFDAVHIPEALLIYQLAEDGISCNPDSKVKGHQGIINKYQAEYLSLGLHKGLSRQFESLGDFQLRSSQRIKAISSYWKGLCLSPLNPRLLCKLLIGGLCGKKPLESYLQYRQDKSSKKVSE</sequence>
<keyword evidence="2" id="KW-0808">Transferase</keyword>
<reference evidence="2 3" key="1">
    <citation type="submission" date="2017-02" db="EMBL/GenBank/DDBJ databases">
        <title>Pseudoalteromonas ulvae TC14 Genome.</title>
        <authorList>
            <person name="Molmeret M."/>
        </authorList>
    </citation>
    <scope>NUCLEOTIDE SEQUENCE [LARGE SCALE GENOMIC DNA]</scope>
    <source>
        <strain evidence="2">TC14</strain>
    </source>
</reference>
<proteinExistence type="predicted"/>
<gene>
    <name evidence="2" type="ORF">B1199_11310</name>
</gene>
<dbReference type="SUPFAM" id="SSF53448">
    <property type="entry name" value="Nucleotide-diphospho-sugar transferases"/>
    <property type="match status" value="1"/>
</dbReference>
<organism evidence="2 3">
    <name type="scientific">Pseudoalteromonas ulvae</name>
    <dbReference type="NCBI Taxonomy" id="107327"/>
    <lineage>
        <taxon>Bacteria</taxon>
        <taxon>Pseudomonadati</taxon>
        <taxon>Pseudomonadota</taxon>
        <taxon>Gammaproteobacteria</taxon>
        <taxon>Alteromonadales</taxon>
        <taxon>Pseudoalteromonadaceae</taxon>
        <taxon>Pseudoalteromonas</taxon>
    </lineage>
</organism>
<dbReference type="AlphaFoldDB" id="A0A244CQ73"/>
<dbReference type="Gene3D" id="3.90.550.10">
    <property type="entry name" value="Spore Coat Polysaccharide Biosynthesis Protein SpsA, Chain A"/>
    <property type="match status" value="1"/>
</dbReference>
<dbReference type="GO" id="GO:0016740">
    <property type="term" value="F:transferase activity"/>
    <property type="evidence" value="ECO:0007669"/>
    <property type="project" value="UniProtKB-KW"/>
</dbReference>
<evidence type="ECO:0000259" key="1">
    <source>
        <dbReference type="Pfam" id="PF00535"/>
    </source>
</evidence>
<name>A0A244CQ73_PSEDV</name>
<dbReference type="Proteomes" id="UP000194841">
    <property type="component" value="Unassembled WGS sequence"/>
</dbReference>
<keyword evidence="3" id="KW-1185">Reference proteome</keyword>
<comment type="caution">
    <text evidence="2">The sequence shown here is derived from an EMBL/GenBank/DDBJ whole genome shotgun (WGS) entry which is preliminary data.</text>
</comment>
<evidence type="ECO:0000313" key="3">
    <source>
        <dbReference type="Proteomes" id="UP000194841"/>
    </source>
</evidence>
<evidence type="ECO:0000313" key="2">
    <source>
        <dbReference type="EMBL" id="OUL57646.1"/>
    </source>
</evidence>
<feature type="domain" description="Glycosyltransferase 2-like" evidence="1">
    <location>
        <begin position="6"/>
        <end position="168"/>
    </location>
</feature>
<protein>
    <submittedName>
        <fullName evidence="2">Glycosyl transferase family 2</fullName>
    </submittedName>
</protein>
<dbReference type="RefSeq" id="WP_086744231.1">
    <property type="nucleotide sequence ID" value="NZ_MWPV01000003.1"/>
</dbReference>
<dbReference type="InterPro" id="IPR029044">
    <property type="entry name" value="Nucleotide-diphossugar_trans"/>
</dbReference>
<dbReference type="OrthoDB" id="9802649at2"/>
<dbReference type="PANTHER" id="PTHR43685">
    <property type="entry name" value="GLYCOSYLTRANSFERASE"/>
    <property type="match status" value="1"/>
</dbReference>
<dbReference type="PANTHER" id="PTHR43685:SF2">
    <property type="entry name" value="GLYCOSYLTRANSFERASE 2-LIKE DOMAIN-CONTAINING PROTEIN"/>
    <property type="match status" value="1"/>
</dbReference>
<dbReference type="Pfam" id="PF00535">
    <property type="entry name" value="Glycos_transf_2"/>
    <property type="match status" value="1"/>
</dbReference>